<dbReference type="STRING" id="880071.Fleli_2190"/>
<evidence type="ECO:0000313" key="1">
    <source>
        <dbReference type="EMBL" id="AFM04569.1"/>
    </source>
</evidence>
<proteinExistence type="predicted"/>
<protein>
    <submittedName>
        <fullName evidence="1">Uncharacterized protein</fullName>
    </submittedName>
</protein>
<name>I4AKT4_BERLS</name>
<reference evidence="2" key="1">
    <citation type="submission" date="2012-06" db="EMBL/GenBank/DDBJ databases">
        <title>The complete genome of Flexibacter litoralis DSM 6794.</title>
        <authorList>
            <person name="Lucas S."/>
            <person name="Copeland A."/>
            <person name="Lapidus A."/>
            <person name="Glavina del Rio T."/>
            <person name="Dalin E."/>
            <person name="Tice H."/>
            <person name="Bruce D."/>
            <person name="Goodwin L."/>
            <person name="Pitluck S."/>
            <person name="Peters L."/>
            <person name="Ovchinnikova G."/>
            <person name="Lu M."/>
            <person name="Kyrpides N."/>
            <person name="Mavromatis K."/>
            <person name="Ivanova N."/>
            <person name="Brettin T."/>
            <person name="Detter J.C."/>
            <person name="Han C."/>
            <person name="Larimer F."/>
            <person name="Land M."/>
            <person name="Hauser L."/>
            <person name="Markowitz V."/>
            <person name="Cheng J.-F."/>
            <person name="Hugenholtz P."/>
            <person name="Woyke T."/>
            <person name="Wu D."/>
            <person name="Spring S."/>
            <person name="Lang E."/>
            <person name="Kopitz M."/>
            <person name="Brambilla E."/>
            <person name="Klenk H.-P."/>
            <person name="Eisen J.A."/>
        </authorList>
    </citation>
    <scope>NUCLEOTIDE SEQUENCE [LARGE SCALE GENOMIC DNA]</scope>
    <source>
        <strain evidence="2">ATCC 23117 / DSM 6794 / NBRC 15988 / NCIMB 1366 / Sio-4</strain>
    </source>
</reference>
<keyword evidence="2" id="KW-1185">Reference proteome</keyword>
<dbReference type="KEGG" id="fli:Fleli_2190"/>
<dbReference type="RefSeq" id="WP_014798016.1">
    <property type="nucleotide sequence ID" value="NC_018018.1"/>
</dbReference>
<organism evidence="1 2">
    <name type="scientific">Bernardetia litoralis (strain ATCC 23117 / DSM 6794 / NBRC 15988 / NCIMB 1366 / Fx l1 / Sio-4)</name>
    <name type="common">Flexibacter litoralis</name>
    <dbReference type="NCBI Taxonomy" id="880071"/>
    <lineage>
        <taxon>Bacteria</taxon>
        <taxon>Pseudomonadati</taxon>
        <taxon>Bacteroidota</taxon>
        <taxon>Cytophagia</taxon>
        <taxon>Cytophagales</taxon>
        <taxon>Bernardetiaceae</taxon>
        <taxon>Bernardetia</taxon>
    </lineage>
</organism>
<gene>
    <name evidence="1" type="ordered locus">Fleli_2190</name>
</gene>
<evidence type="ECO:0000313" key="2">
    <source>
        <dbReference type="Proteomes" id="UP000006054"/>
    </source>
</evidence>
<dbReference type="Proteomes" id="UP000006054">
    <property type="component" value="Chromosome"/>
</dbReference>
<dbReference type="AlphaFoldDB" id="I4AKT4"/>
<dbReference type="EMBL" id="CP003345">
    <property type="protein sequence ID" value="AFM04569.1"/>
    <property type="molecule type" value="Genomic_DNA"/>
</dbReference>
<sequence>MDFLGEEELGIISRFNCILSPLGYDRAVNSGGGFIMVRNTKISNQKIMMGFIQQEEKIYLRVNKYYSDKNQPSTHYKLLLSDITDDKIKEIGKWN</sequence>
<accession>I4AKT4</accession>
<dbReference type="HOGENOM" id="CLU_2368710_0_0_10"/>